<proteinExistence type="predicted"/>
<dbReference type="InterPro" id="IPR007271">
    <property type="entry name" value="Nuc_sug_transpt"/>
</dbReference>
<dbReference type="GO" id="GO:0015165">
    <property type="term" value="F:pyrimidine nucleotide-sugar transmembrane transporter activity"/>
    <property type="evidence" value="ECO:0007669"/>
    <property type="project" value="InterPro"/>
</dbReference>
<sequence>MDRKETALLIPDDKPPILVNSVLLIRYSKTRTIKEQYLSTSAVFFTEIVKMFACLIVICMQEGSLMKCLNMVFDQIVKQPIDTIKVCVPAMIYTIQNNLLYVAVSNLDAATFM</sequence>
<keyword evidence="4 6" id="KW-1133">Transmembrane helix</keyword>
<dbReference type="Pfam" id="PF04142">
    <property type="entry name" value="Nuc_sug_transp"/>
    <property type="match status" value="1"/>
</dbReference>
<keyword evidence="2" id="KW-0762">Sugar transport</keyword>
<keyword evidence="2" id="KW-0813">Transport</keyword>
<evidence type="ECO:0000256" key="1">
    <source>
        <dbReference type="ARBA" id="ARBA00004141"/>
    </source>
</evidence>
<dbReference type="WBParaSite" id="nRc.2.0.1.t44038-RA">
    <property type="protein sequence ID" value="nRc.2.0.1.t44038-RA"/>
    <property type="gene ID" value="nRc.2.0.1.g44038"/>
</dbReference>
<dbReference type="GO" id="GO:0000139">
    <property type="term" value="C:Golgi membrane"/>
    <property type="evidence" value="ECO:0007669"/>
    <property type="project" value="InterPro"/>
</dbReference>
<evidence type="ECO:0000313" key="8">
    <source>
        <dbReference type="WBParaSite" id="nRc.2.0.1.t44038-RA"/>
    </source>
</evidence>
<dbReference type="PANTHER" id="PTHR10231">
    <property type="entry name" value="NUCLEOTIDE-SUGAR TRANSMEMBRANE TRANSPORTER"/>
    <property type="match status" value="1"/>
</dbReference>
<keyword evidence="3 6" id="KW-0812">Transmembrane</keyword>
<dbReference type="Proteomes" id="UP000887565">
    <property type="component" value="Unplaced"/>
</dbReference>
<feature type="transmembrane region" description="Helical" evidence="6">
    <location>
        <begin position="37"/>
        <end position="58"/>
    </location>
</feature>
<keyword evidence="5 6" id="KW-0472">Membrane</keyword>
<dbReference type="AlphaFoldDB" id="A0A915L2Q6"/>
<evidence type="ECO:0000256" key="4">
    <source>
        <dbReference type="ARBA" id="ARBA00022989"/>
    </source>
</evidence>
<comment type="subcellular location">
    <subcellularLocation>
        <location evidence="1">Membrane</location>
        <topology evidence="1">Multi-pass membrane protein</topology>
    </subcellularLocation>
</comment>
<organism evidence="7 8">
    <name type="scientific">Romanomermis culicivorax</name>
    <name type="common">Nematode worm</name>
    <dbReference type="NCBI Taxonomy" id="13658"/>
    <lineage>
        <taxon>Eukaryota</taxon>
        <taxon>Metazoa</taxon>
        <taxon>Ecdysozoa</taxon>
        <taxon>Nematoda</taxon>
        <taxon>Enoplea</taxon>
        <taxon>Dorylaimia</taxon>
        <taxon>Mermithida</taxon>
        <taxon>Mermithoidea</taxon>
        <taxon>Mermithidae</taxon>
        <taxon>Romanomermis</taxon>
    </lineage>
</organism>
<evidence type="ECO:0000256" key="3">
    <source>
        <dbReference type="ARBA" id="ARBA00022692"/>
    </source>
</evidence>
<dbReference type="OMA" id="MDEEIFM"/>
<protein>
    <submittedName>
        <fullName evidence="8">Uncharacterized protein</fullName>
    </submittedName>
</protein>
<evidence type="ECO:0000256" key="6">
    <source>
        <dbReference type="SAM" id="Phobius"/>
    </source>
</evidence>
<name>A0A915L2Q6_ROMCU</name>
<evidence type="ECO:0000256" key="2">
    <source>
        <dbReference type="ARBA" id="ARBA00022597"/>
    </source>
</evidence>
<keyword evidence="7" id="KW-1185">Reference proteome</keyword>
<reference evidence="8" key="1">
    <citation type="submission" date="2022-11" db="UniProtKB">
        <authorList>
            <consortium name="WormBaseParasite"/>
        </authorList>
    </citation>
    <scope>IDENTIFICATION</scope>
</reference>
<accession>A0A915L2Q6</accession>
<evidence type="ECO:0000256" key="5">
    <source>
        <dbReference type="ARBA" id="ARBA00023136"/>
    </source>
</evidence>
<evidence type="ECO:0000313" key="7">
    <source>
        <dbReference type="Proteomes" id="UP000887565"/>
    </source>
</evidence>